<dbReference type="GO" id="GO:0008360">
    <property type="term" value="P:regulation of cell shape"/>
    <property type="evidence" value="ECO:0007669"/>
    <property type="project" value="UniProtKB-KW"/>
</dbReference>
<feature type="transmembrane region" description="Helical" evidence="8">
    <location>
        <begin position="341"/>
        <end position="358"/>
    </location>
</feature>
<keyword evidence="3 8" id="KW-0812">Transmembrane</keyword>
<evidence type="ECO:0000256" key="6">
    <source>
        <dbReference type="ARBA" id="ARBA00022989"/>
    </source>
</evidence>
<feature type="transmembrane region" description="Helical" evidence="8">
    <location>
        <begin position="42"/>
        <end position="68"/>
    </location>
</feature>
<protein>
    <submittedName>
        <fullName evidence="9">Teichoic acid/polysaccharide export protein</fullName>
    </submittedName>
</protein>
<dbReference type="AlphaFoldDB" id="Q38VH2"/>
<dbReference type="KEGG" id="lsa:LCA_1510_a"/>
<organism evidence="9 10">
    <name type="scientific">Latilactobacillus sakei subsp. sakei (strain 23K)</name>
    <name type="common">Lactobacillus sakei subsp. sakei</name>
    <dbReference type="NCBI Taxonomy" id="314315"/>
    <lineage>
        <taxon>Bacteria</taxon>
        <taxon>Bacillati</taxon>
        <taxon>Bacillota</taxon>
        <taxon>Bacilli</taxon>
        <taxon>Lactobacillales</taxon>
        <taxon>Lactobacillaceae</taxon>
        <taxon>Latilactobacillus</taxon>
    </lineage>
</organism>
<evidence type="ECO:0000256" key="5">
    <source>
        <dbReference type="ARBA" id="ARBA00022984"/>
    </source>
</evidence>
<keyword evidence="4" id="KW-0133">Cell shape</keyword>
<evidence type="ECO:0000256" key="2">
    <source>
        <dbReference type="ARBA" id="ARBA00022475"/>
    </source>
</evidence>
<feature type="transmembrane region" description="Helical" evidence="8">
    <location>
        <begin position="174"/>
        <end position="194"/>
    </location>
</feature>
<dbReference type="PANTHER" id="PTHR47019:SF1">
    <property type="entry name" value="LIPID II FLIPPASE MURJ"/>
    <property type="match status" value="1"/>
</dbReference>
<keyword evidence="10" id="KW-1185">Reference proteome</keyword>
<keyword evidence="7 8" id="KW-0472">Membrane</keyword>
<keyword evidence="2" id="KW-1003">Cell membrane</keyword>
<feature type="transmembrane region" description="Helical" evidence="8">
    <location>
        <begin position="379"/>
        <end position="397"/>
    </location>
</feature>
<keyword evidence="5" id="KW-0573">Peptidoglycan synthesis</keyword>
<dbReference type="STRING" id="314315.LCA_1510_a"/>
<proteinExistence type="predicted"/>
<feature type="transmembrane region" description="Helical" evidence="8">
    <location>
        <begin position="80"/>
        <end position="106"/>
    </location>
</feature>
<dbReference type="OrthoDB" id="9804143at2"/>
<dbReference type="EMBL" id="CR936503">
    <property type="protein sequence ID" value="CAI55811.1"/>
    <property type="molecule type" value="Genomic_DNA"/>
</dbReference>
<dbReference type="RefSeq" id="WP_011375199.1">
    <property type="nucleotide sequence ID" value="NC_007576.1"/>
</dbReference>
<evidence type="ECO:0000256" key="4">
    <source>
        <dbReference type="ARBA" id="ARBA00022960"/>
    </source>
</evidence>
<dbReference type="GO" id="GO:0015648">
    <property type="term" value="F:lipid-linked peptidoglycan transporter activity"/>
    <property type="evidence" value="ECO:0007669"/>
    <property type="project" value="TreeGrafter"/>
</dbReference>
<feature type="transmembrane region" description="Helical" evidence="8">
    <location>
        <begin position="221"/>
        <end position="242"/>
    </location>
</feature>
<dbReference type="Proteomes" id="UP000002707">
    <property type="component" value="Chromosome"/>
</dbReference>
<dbReference type="GO" id="GO:0009252">
    <property type="term" value="P:peptidoglycan biosynthetic process"/>
    <property type="evidence" value="ECO:0007669"/>
    <property type="project" value="UniProtKB-KW"/>
</dbReference>
<reference evidence="10" key="1">
    <citation type="journal article" date="2005" name="Nat. Biotechnol.">
        <title>The complete genome sequence of the meat-borne lactic acid bacterium Lactobacillus sakei 23K.</title>
        <authorList>
            <person name="Chaillou S."/>
            <person name="Champomier-Verges M.-C."/>
            <person name="Cornet M."/>
            <person name="Crutz-Le Coq A.-M."/>
            <person name="Dudez A.-M."/>
            <person name="Martin V."/>
            <person name="Beaufils S."/>
            <person name="Darbon-Rongere E."/>
            <person name="Bossy R."/>
            <person name="Loux V."/>
            <person name="Zagorec M."/>
        </authorList>
    </citation>
    <scope>NUCLEOTIDE SEQUENCE [LARGE SCALE GENOMIC DNA]</scope>
    <source>
        <strain evidence="10">23K</strain>
    </source>
</reference>
<gene>
    <name evidence="9" type="ORF">LCA_1510_a</name>
</gene>
<dbReference type="GO" id="GO:0034204">
    <property type="term" value="P:lipid translocation"/>
    <property type="evidence" value="ECO:0007669"/>
    <property type="project" value="TreeGrafter"/>
</dbReference>
<evidence type="ECO:0000256" key="8">
    <source>
        <dbReference type="SAM" id="Phobius"/>
    </source>
</evidence>
<comment type="subcellular location">
    <subcellularLocation>
        <location evidence="1">Cell membrane</location>
        <topology evidence="1">Multi-pass membrane protein</topology>
    </subcellularLocation>
</comment>
<dbReference type="Pfam" id="PF03023">
    <property type="entry name" value="MurJ"/>
    <property type="match status" value="1"/>
</dbReference>
<dbReference type="eggNOG" id="COG0728">
    <property type="taxonomic scope" value="Bacteria"/>
</dbReference>
<accession>Q38VH2</accession>
<sequence>MKKIVKSFPILILVSLLITVLGLVKNIELSKIYGASNDLDVFYLANVYTISVFNIISAAITTVVIPEINNTDSQGNLKNYMFIINGIAFFTSILMVTSFILFPNIIGNFCKELQKLFVTIFLVLIIGQISRIRSAVGIAILQSNTDYILPRITDVLPVALPVLALLLVNTGNLFVIAASIALGYCLQTGILLFYEKSKYSSYLFKSPKVELKKVINPDTKALLLSTIPIIVSSAIFQFQVMLSNYFAGKFGKGIITIFNNTNQIVGVIQAIFILNIVGMFYPSIVKKIKKSVRDGVKETTRIIIITNIIIILVVWGYMAIGQEMIKLLFVRGQFNSFSGDLMYKFGFILIIVLPLDVVRDFCYRIYYSLGDTKKPMINSIQTVILNIVLLICMKPMVGEFSIVFAPAIGTALSMTSILLRMKKDTLLIDIKKIFISYILVNILGFSMYSLLKNINYYSDNLLANLSIKIVIAILFVVICLFIVWMMARLLRRRNVK</sequence>
<evidence type="ECO:0000256" key="3">
    <source>
        <dbReference type="ARBA" id="ARBA00022692"/>
    </source>
</evidence>
<evidence type="ECO:0000256" key="7">
    <source>
        <dbReference type="ARBA" id="ARBA00023136"/>
    </source>
</evidence>
<dbReference type="HOGENOM" id="CLU_006797_4_1_9"/>
<name>Q38VH2_LATSS</name>
<feature type="transmembrane region" description="Helical" evidence="8">
    <location>
        <begin position="262"/>
        <end position="281"/>
    </location>
</feature>
<dbReference type="PANTHER" id="PTHR47019">
    <property type="entry name" value="LIPID II FLIPPASE MURJ"/>
    <property type="match status" value="1"/>
</dbReference>
<dbReference type="GO" id="GO:0005886">
    <property type="term" value="C:plasma membrane"/>
    <property type="evidence" value="ECO:0007669"/>
    <property type="project" value="UniProtKB-SubCell"/>
</dbReference>
<dbReference type="InterPro" id="IPR051050">
    <property type="entry name" value="Lipid_II_flippase_MurJ/MviN"/>
</dbReference>
<evidence type="ECO:0000313" key="10">
    <source>
        <dbReference type="Proteomes" id="UP000002707"/>
    </source>
</evidence>
<feature type="transmembrane region" description="Helical" evidence="8">
    <location>
        <begin position="148"/>
        <end position="168"/>
    </location>
</feature>
<feature type="transmembrane region" description="Helical" evidence="8">
    <location>
        <begin position="118"/>
        <end position="141"/>
    </location>
</feature>
<evidence type="ECO:0000313" key="9">
    <source>
        <dbReference type="EMBL" id="CAI55811.1"/>
    </source>
</evidence>
<dbReference type="InterPro" id="IPR004268">
    <property type="entry name" value="MurJ"/>
</dbReference>
<feature type="transmembrane region" description="Helical" evidence="8">
    <location>
        <begin position="302"/>
        <end position="321"/>
    </location>
</feature>
<feature type="transmembrane region" description="Helical" evidence="8">
    <location>
        <begin position="463"/>
        <end position="487"/>
    </location>
</feature>
<feature type="transmembrane region" description="Helical" evidence="8">
    <location>
        <begin position="403"/>
        <end position="421"/>
    </location>
</feature>
<evidence type="ECO:0000256" key="1">
    <source>
        <dbReference type="ARBA" id="ARBA00004651"/>
    </source>
</evidence>
<keyword evidence="6 8" id="KW-1133">Transmembrane helix</keyword>
<feature type="transmembrane region" description="Helical" evidence="8">
    <location>
        <begin position="433"/>
        <end position="451"/>
    </location>
</feature>